<keyword evidence="11" id="KW-0446">Lipid-binding</keyword>
<accession>G3PUT5</accession>
<evidence type="ECO:0000256" key="33">
    <source>
        <dbReference type="ARBA" id="ARBA00048553"/>
    </source>
</evidence>
<dbReference type="PANTHER" id="PTHR42870:SF1">
    <property type="entry name" value="NON-SPECIFIC LIPID-TRANSFER PROTEIN-LIKE 2"/>
    <property type="match status" value="1"/>
</dbReference>
<evidence type="ECO:0000259" key="40">
    <source>
        <dbReference type="Pfam" id="PF02036"/>
    </source>
</evidence>
<evidence type="ECO:0000256" key="13">
    <source>
        <dbReference type="ARBA" id="ARBA00023140"/>
    </source>
</evidence>
<comment type="catalytic activity">
    <reaction evidence="33">
        <text>butanoyl-CoA + acetyl-CoA = 3-oxohexanoyl-CoA + CoA</text>
        <dbReference type="Rhea" id="RHEA:31111"/>
        <dbReference type="ChEBI" id="CHEBI:57287"/>
        <dbReference type="ChEBI" id="CHEBI:57288"/>
        <dbReference type="ChEBI" id="CHEBI:57371"/>
        <dbReference type="ChEBI" id="CHEBI:62418"/>
    </reaction>
    <physiologicalReaction direction="right-to-left" evidence="33">
        <dbReference type="Rhea" id="RHEA:31113"/>
    </physiologicalReaction>
</comment>
<evidence type="ECO:0000256" key="26">
    <source>
        <dbReference type="ARBA" id="ARBA00032316"/>
    </source>
</evidence>
<proteinExistence type="predicted"/>
<evidence type="ECO:0000259" key="39">
    <source>
        <dbReference type="Pfam" id="PF00108"/>
    </source>
</evidence>
<comment type="catalytic activity">
    <reaction evidence="31">
        <text>hexanoyl-CoA + acetyl-CoA = 3-oxooctanoyl-CoA + CoA</text>
        <dbReference type="Rhea" id="RHEA:31203"/>
        <dbReference type="ChEBI" id="CHEBI:57287"/>
        <dbReference type="ChEBI" id="CHEBI:57288"/>
        <dbReference type="ChEBI" id="CHEBI:62619"/>
        <dbReference type="ChEBI" id="CHEBI:62620"/>
    </reaction>
    <physiologicalReaction direction="right-to-left" evidence="31">
        <dbReference type="Rhea" id="RHEA:31205"/>
    </physiologicalReaction>
</comment>
<reference evidence="42" key="3">
    <citation type="submission" date="2025-09" db="UniProtKB">
        <authorList>
            <consortium name="Ensembl"/>
        </authorList>
    </citation>
    <scope>IDENTIFICATION</scope>
</reference>
<evidence type="ECO:0000256" key="6">
    <source>
        <dbReference type="ARBA" id="ARBA00022448"/>
    </source>
</evidence>
<evidence type="ECO:0000256" key="4">
    <source>
        <dbReference type="ARBA" id="ARBA00012352"/>
    </source>
</evidence>
<feature type="domain" description="Thiolase N-terminal" evidence="39">
    <location>
        <begin position="9"/>
        <end position="235"/>
    </location>
</feature>
<evidence type="ECO:0000256" key="35">
    <source>
        <dbReference type="ARBA" id="ARBA00049268"/>
    </source>
</evidence>
<evidence type="ECO:0000256" key="9">
    <source>
        <dbReference type="ARBA" id="ARBA00023055"/>
    </source>
</evidence>
<evidence type="ECO:0000256" key="32">
    <source>
        <dbReference type="ARBA" id="ARBA00048004"/>
    </source>
</evidence>
<evidence type="ECO:0000256" key="34">
    <source>
        <dbReference type="ARBA" id="ARBA00049178"/>
    </source>
</evidence>
<evidence type="ECO:0000256" key="8">
    <source>
        <dbReference type="ARBA" id="ARBA00022679"/>
    </source>
</evidence>
<dbReference type="GO" id="GO:0005777">
    <property type="term" value="C:peroxisome"/>
    <property type="evidence" value="ECO:0007669"/>
    <property type="project" value="UniProtKB-SubCell"/>
</dbReference>
<evidence type="ECO:0000256" key="11">
    <source>
        <dbReference type="ARBA" id="ARBA00023121"/>
    </source>
</evidence>
<dbReference type="FunCoup" id="G3PUT5">
    <property type="interactions" value="872"/>
</dbReference>
<dbReference type="FunFam" id="3.30.1050.10:FF:000001">
    <property type="entry name" value="Putative Non-specific lipid-transfer protein"/>
    <property type="match status" value="1"/>
</dbReference>
<evidence type="ECO:0000256" key="10">
    <source>
        <dbReference type="ARBA" id="ARBA00023098"/>
    </source>
</evidence>
<keyword evidence="14" id="KW-0012">Acyltransferase</keyword>
<evidence type="ECO:0000313" key="42">
    <source>
        <dbReference type="Ensembl" id="ENSGACP00000021372.2"/>
    </source>
</evidence>
<dbReference type="GO" id="GO:0008289">
    <property type="term" value="F:lipid binding"/>
    <property type="evidence" value="ECO:0007669"/>
    <property type="project" value="UniProtKB-KW"/>
</dbReference>
<comment type="catalytic activity">
    <reaction evidence="37">
        <text>3-oxohexadecanedioyl-CoA + CoA = tetradecanedioyl-CoA + acetyl-CoA</text>
        <dbReference type="Rhea" id="RHEA:40343"/>
        <dbReference type="ChEBI" id="CHEBI:57287"/>
        <dbReference type="ChEBI" id="CHEBI:57288"/>
        <dbReference type="ChEBI" id="CHEBI:77081"/>
        <dbReference type="ChEBI" id="CHEBI:77084"/>
    </reaction>
    <physiologicalReaction direction="left-to-right" evidence="37">
        <dbReference type="Rhea" id="RHEA:40344"/>
    </physiologicalReaction>
</comment>
<dbReference type="Pfam" id="PF02036">
    <property type="entry name" value="SCP2"/>
    <property type="match status" value="1"/>
</dbReference>
<comment type="catalytic activity">
    <reaction evidence="18">
        <text>choloyl-CoA + propanoyl-CoA = 3alpha,7alpha,12alpha-trihydroxy-24-oxo-5beta-cholestan-26-oyl-CoA + CoA</text>
        <dbReference type="Rhea" id="RHEA:16865"/>
        <dbReference type="ChEBI" id="CHEBI:57287"/>
        <dbReference type="ChEBI" id="CHEBI:57373"/>
        <dbReference type="ChEBI" id="CHEBI:57392"/>
        <dbReference type="ChEBI" id="CHEBI:58507"/>
        <dbReference type="EC" id="2.3.1.176"/>
    </reaction>
    <physiologicalReaction direction="right-to-left" evidence="18">
        <dbReference type="Rhea" id="RHEA:16867"/>
    </physiologicalReaction>
</comment>
<dbReference type="InterPro" id="IPR003033">
    <property type="entry name" value="SCP2_sterol-bd_dom"/>
</dbReference>
<dbReference type="PROSITE" id="PS00737">
    <property type="entry name" value="THIOLASE_2"/>
    <property type="match status" value="1"/>
</dbReference>
<evidence type="ECO:0000256" key="31">
    <source>
        <dbReference type="ARBA" id="ARBA00048001"/>
    </source>
</evidence>
<dbReference type="Gene3D" id="3.40.47.10">
    <property type="match status" value="1"/>
</dbReference>
<evidence type="ECO:0000256" key="23">
    <source>
        <dbReference type="ARBA" id="ARBA00031275"/>
    </source>
</evidence>
<dbReference type="PROSITE" id="PS00098">
    <property type="entry name" value="THIOLASE_1"/>
    <property type="match status" value="1"/>
</dbReference>
<comment type="catalytic activity">
    <reaction evidence="38">
        <text>octanoyl-CoA + acetyl-CoA = 3-oxodecanoyl-CoA + CoA</text>
        <dbReference type="Rhea" id="RHEA:31087"/>
        <dbReference type="ChEBI" id="CHEBI:57287"/>
        <dbReference type="ChEBI" id="CHEBI:57288"/>
        <dbReference type="ChEBI" id="CHEBI:57386"/>
        <dbReference type="ChEBI" id="CHEBI:62548"/>
    </reaction>
    <physiologicalReaction direction="right-to-left" evidence="38">
        <dbReference type="Rhea" id="RHEA:31089"/>
    </physiologicalReaction>
</comment>
<comment type="catalytic activity">
    <reaction evidence="20">
        <text>7-dehydrocholesterol(in) = 7-dehydrocholesterol(out)</text>
        <dbReference type="Rhea" id="RHEA:62960"/>
        <dbReference type="ChEBI" id="CHEBI:17759"/>
    </reaction>
</comment>
<dbReference type="OMA" id="PSLYAMM"/>
<evidence type="ECO:0000256" key="28">
    <source>
        <dbReference type="ARBA" id="ARBA00045738"/>
    </source>
</evidence>
<keyword evidence="9" id="KW-0445">Lipid transport</keyword>
<comment type="catalytic activity">
    <reaction evidence="35">
        <text>hexadecanoyl-CoA + acetyl-CoA = 3-oxooctadecanoyl-CoA + CoA</text>
        <dbReference type="Rhea" id="RHEA:35279"/>
        <dbReference type="ChEBI" id="CHEBI:57287"/>
        <dbReference type="ChEBI" id="CHEBI:57288"/>
        <dbReference type="ChEBI" id="CHEBI:57379"/>
        <dbReference type="ChEBI" id="CHEBI:71407"/>
    </reaction>
    <physiologicalReaction direction="right-to-left" evidence="35">
        <dbReference type="Rhea" id="RHEA:35281"/>
    </physiologicalReaction>
</comment>
<dbReference type="EC" id="2.3.1.176" evidence="4"/>
<dbReference type="GO" id="GO:0050633">
    <property type="term" value="F:acetyl-CoA C-myristoyltransferase activity"/>
    <property type="evidence" value="ECO:0007669"/>
    <property type="project" value="UniProtKB-EC"/>
</dbReference>
<evidence type="ECO:0000256" key="30">
    <source>
        <dbReference type="ARBA" id="ARBA00047485"/>
    </source>
</evidence>
<evidence type="ECO:0000256" key="14">
    <source>
        <dbReference type="ARBA" id="ARBA00023315"/>
    </source>
</evidence>
<dbReference type="GO" id="GO:0006629">
    <property type="term" value="P:lipid metabolic process"/>
    <property type="evidence" value="ECO:0007669"/>
    <property type="project" value="UniProtKB-KW"/>
</dbReference>
<comment type="catalytic activity">
    <reaction evidence="34">
        <text>an acyl-CoA + acetyl-CoA = a 3-oxoacyl-CoA + CoA</text>
        <dbReference type="Rhea" id="RHEA:21564"/>
        <dbReference type="ChEBI" id="CHEBI:57287"/>
        <dbReference type="ChEBI" id="CHEBI:57288"/>
        <dbReference type="ChEBI" id="CHEBI:58342"/>
        <dbReference type="ChEBI" id="CHEBI:90726"/>
        <dbReference type="EC" id="2.3.1.16"/>
    </reaction>
    <physiologicalReaction direction="right-to-left" evidence="34">
        <dbReference type="Rhea" id="RHEA:21566"/>
    </physiologicalReaction>
</comment>
<keyword evidence="10" id="KW-0443">Lipid metabolism</keyword>
<organism evidence="42 43">
    <name type="scientific">Gasterosteus aculeatus aculeatus</name>
    <name type="common">three-spined stickleback</name>
    <dbReference type="NCBI Taxonomy" id="481459"/>
    <lineage>
        <taxon>Eukaryota</taxon>
        <taxon>Metazoa</taxon>
        <taxon>Chordata</taxon>
        <taxon>Craniata</taxon>
        <taxon>Vertebrata</taxon>
        <taxon>Euteleostomi</taxon>
        <taxon>Actinopterygii</taxon>
        <taxon>Neopterygii</taxon>
        <taxon>Teleostei</taxon>
        <taxon>Neoteleostei</taxon>
        <taxon>Acanthomorphata</taxon>
        <taxon>Eupercaria</taxon>
        <taxon>Perciformes</taxon>
        <taxon>Cottioidei</taxon>
        <taxon>Gasterosteales</taxon>
        <taxon>Gasterosteidae</taxon>
        <taxon>Gasterosteus</taxon>
    </lineage>
</organism>
<keyword evidence="43" id="KW-1185">Reference proteome</keyword>
<dbReference type="InterPro" id="IPR020613">
    <property type="entry name" value="Thiolase_CS"/>
</dbReference>
<comment type="catalytic activity">
    <reaction evidence="19">
        <text>3-oxo-(9Z-octadecenoyl)-CoA + CoA = (7Z)-hexadecenoyl-CoA + acetyl-CoA</text>
        <dbReference type="Rhea" id="RHEA:47400"/>
        <dbReference type="ChEBI" id="CHEBI:57287"/>
        <dbReference type="ChEBI" id="CHEBI:57288"/>
        <dbReference type="ChEBI" id="CHEBI:87695"/>
        <dbReference type="ChEBI" id="CHEBI:87698"/>
    </reaction>
    <physiologicalReaction direction="left-to-right" evidence="19">
        <dbReference type="Rhea" id="RHEA:47401"/>
    </physiologicalReaction>
</comment>
<evidence type="ECO:0000256" key="20">
    <source>
        <dbReference type="ARBA" id="ARBA00029287"/>
    </source>
</evidence>
<dbReference type="SUPFAM" id="SSF53901">
    <property type="entry name" value="Thiolase-like"/>
    <property type="match status" value="1"/>
</dbReference>
<evidence type="ECO:0000259" key="41">
    <source>
        <dbReference type="Pfam" id="PF22691"/>
    </source>
</evidence>
<keyword evidence="7" id="KW-0963">Cytoplasm</keyword>
<evidence type="ECO:0000256" key="29">
    <source>
        <dbReference type="ARBA" id="ARBA00045994"/>
    </source>
</evidence>
<dbReference type="EC" id="2.3.1.155" evidence="15"/>
<comment type="function">
    <text evidence="29">Plays a crucial role in the peroxisomal oxidation of branched-chain fatty acids. Catalyzes the last step of the peroxisomal beta-oxidation of branched chain fatty acids and the side chain of the bile acid intermediates di- and trihydroxycoprostanic acids (DHCA and THCA). Also active with medium and long straight chain 3-oxoacyl-CoAs. Stimulates the microsomal conversion of 7-dehydrocholesterol to cholesterol and transfers phosphatidylcholine and 7-dehydrocholesterol between membrances, in vitro. Isoforms SCP2 and SCPx cooperate in peroxisomal oxidation of certain naturally occurring tetramethyl-branched fatty acyl-CoAs.</text>
</comment>
<evidence type="ECO:0000256" key="36">
    <source>
        <dbReference type="ARBA" id="ARBA00049270"/>
    </source>
</evidence>
<sequence>MAPSKMNRVFVIGVGMTKFEKPGGNYDYPDMAKEAGAYPLDYGPCSDNQKIPYLGNGTWCKPCDSTCGQRAIYHGLGLTGIPIINVNNNCSTGSTALFMARQLVRGGLAECALALGFERMEKGSLSAKFMDRTNPMDKHMEVMINRYGMVAAPAAAQMFGNAGREHMEKYGTKPEHFAKIAWKNHKHSTNNPYSQFRDEYSLEQVINSRKVFDFLTLLQCCPTSDGAGAAVLASEAFVRKHHLEKQAVEIVAQEMVTDLASTFEENSCIKMVGYDMSRAAAKKCYEASGLTPSDVDVVELHDCFSANELITYEALGLCAEGKAGQLIDRGDNTYGGKFVVNPSGGLISKGHPLGATGLAQCAELCWQLRGQADRRQVPGAKVALQHNIGLGGAVVVALYRLGFPQQSSSRVGAVPTSSASLEGFKAYPVFKEMEKRLQEEGEQLVKKIGGVFAFKVKDGPEGKEGTWVVDVKNGKGSVTTDPGKKADCTLTMSDQDLLELMTGKLNPQMAFFKGKLKITGNMGLAMKLQNLQVTPGKAKL</sequence>
<dbReference type="InterPro" id="IPR020616">
    <property type="entry name" value="Thiolase_N"/>
</dbReference>
<dbReference type="EC" id="2.3.1.16" evidence="16"/>
<dbReference type="NCBIfam" id="NF006102">
    <property type="entry name" value="PRK08256.1"/>
    <property type="match status" value="1"/>
</dbReference>
<feature type="domain" description="SCP2" evidence="40">
    <location>
        <begin position="430"/>
        <end position="531"/>
    </location>
</feature>
<comment type="catalytic activity">
    <reaction evidence="36">
        <text>dodecanoyl-CoA + acetyl-CoA = 3-oxotetradecanoyl-CoA + CoA</text>
        <dbReference type="Rhea" id="RHEA:31091"/>
        <dbReference type="ChEBI" id="CHEBI:57287"/>
        <dbReference type="ChEBI" id="CHEBI:57288"/>
        <dbReference type="ChEBI" id="CHEBI:57375"/>
        <dbReference type="ChEBI" id="CHEBI:62543"/>
    </reaction>
    <physiologicalReaction direction="right-to-left" evidence="36">
        <dbReference type="Rhea" id="RHEA:31093"/>
    </physiologicalReaction>
</comment>
<dbReference type="CDD" id="cd00826">
    <property type="entry name" value="nondecarbox_cond_enzymes"/>
    <property type="match status" value="1"/>
</dbReference>
<evidence type="ECO:0000256" key="18">
    <source>
        <dbReference type="ARBA" id="ARBA00024509"/>
    </source>
</evidence>
<dbReference type="InterPro" id="IPR020615">
    <property type="entry name" value="Thiolase_acyl_enz_int_AS"/>
</dbReference>
<dbReference type="GO" id="GO:0003988">
    <property type="term" value="F:acetyl-CoA C-acyltransferase activity"/>
    <property type="evidence" value="ECO:0007669"/>
    <property type="project" value="UniProtKB-EC"/>
</dbReference>
<dbReference type="PANTHER" id="PTHR42870">
    <property type="entry name" value="ACETYL-COA C-ACETYLTRANSFERASE"/>
    <property type="match status" value="1"/>
</dbReference>
<evidence type="ECO:0000256" key="12">
    <source>
        <dbReference type="ARBA" id="ARBA00023128"/>
    </source>
</evidence>
<evidence type="ECO:0000256" key="7">
    <source>
        <dbReference type="ARBA" id="ARBA00022490"/>
    </source>
</evidence>
<dbReference type="FunFam" id="3.40.47.10:FF:000016">
    <property type="entry name" value="Non-specific lipid-transfer protein"/>
    <property type="match status" value="1"/>
</dbReference>
<comment type="subcellular location">
    <subcellularLocation>
        <location evidence="3">Cytoplasm</location>
    </subcellularLocation>
    <subcellularLocation>
        <location evidence="1">Mitochondrion</location>
    </subcellularLocation>
    <subcellularLocation>
        <location evidence="2">Peroxisome</location>
    </subcellularLocation>
</comment>
<dbReference type="GeneTree" id="ENSGT00940000154327"/>
<dbReference type="eggNOG" id="KOG1406">
    <property type="taxonomic scope" value="Eukaryota"/>
</dbReference>
<evidence type="ECO:0000256" key="24">
    <source>
        <dbReference type="ARBA" id="ARBA00031346"/>
    </source>
</evidence>
<comment type="catalytic activity">
    <reaction evidence="32">
        <text>decanoyl-CoA + acetyl-CoA = 3-oxododecanoyl-CoA + CoA</text>
        <dbReference type="Rhea" id="RHEA:31183"/>
        <dbReference type="ChEBI" id="CHEBI:57287"/>
        <dbReference type="ChEBI" id="CHEBI:57288"/>
        <dbReference type="ChEBI" id="CHEBI:61430"/>
        <dbReference type="ChEBI" id="CHEBI:62615"/>
    </reaction>
    <physiologicalReaction direction="right-to-left" evidence="32">
        <dbReference type="Rhea" id="RHEA:31185"/>
    </physiologicalReaction>
</comment>
<feature type="domain" description="Thiolase C-terminal" evidence="41">
    <location>
        <begin position="274"/>
        <end position="390"/>
    </location>
</feature>
<dbReference type="GO" id="GO:0006869">
    <property type="term" value="P:lipid transport"/>
    <property type="evidence" value="ECO:0007669"/>
    <property type="project" value="UniProtKB-KW"/>
</dbReference>
<dbReference type="GO" id="GO:0005739">
    <property type="term" value="C:mitochondrion"/>
    <property type="evidence" value="ECO:0007669"/>
    <property type="project" value="UniProtKB-SubCell"/>
</dbReference>
<evidence type="ECO:0000256" key="27">
    <source>
        <dbReference type="ARBA" id="ARBA00033178"/>
    </source>
</evidence>
<protein>
    <recommendedName>
        <fullName evidence="5">Sterol carrier protein 2</fullName>
        <ecNumber evidence="15">2.3.1.155</ecNumber>
        <ecNumber evidence="16">2.3.1.16</ecNumber>
        <ecNumber evidence="4">2.3.1.176</ecNumber>
    </recommendedName>
    <alternativeName>
        <fullName evidence="25">Acetyl-CoA C-myristoyltransferase</fullName>
    </alternativeName>
    <alternativeName>
        <fullName evidence="22">Non-specific lipid-transfer protein</fullName>
    </alternativeName>
    <alternativeName>
        <fullName evidence="26">Propanoyl-CoA C-acyltransferase</fullName>
    </alternativeName>
    <alternativeName>
        <fullName evidence="21">SCP-2/3-oxoacyl-CoA thiolase</fullName>
    </alternativeName>
    <alternativeName>
        <fullName evidence="23">SCP-2/thiolase</fullName>
    </alternativeName>
    <alternativeName>
        <fullName evidence="24">SCP-chi</fullName>
    </alternativeName>
    <alternativeName>
        <fullName evidence="27">Sterol carrier protein X</fullName>
    </alternativeName>
</protein>
<dbReference type="InParanoid" id="G3PUT5"/>
<dbReference type="InterPro" id="IPR055140">
    <property type="entry name" value="Thiolase_C_2"/>
</dbReference>
<dbReference type="Proteomes" id="UP000007635">
    <property type="component" value="Chromosome III"/>
</dbReference>
<dbReference type="SUPFAM" id="SSF55718">
    <property type="entry name" value="SCP-like"/>
    <property type="match status" value="1"/>
</dbReference>
<evidence type="ECO:0000256" key="17">
    <source>
        <dbReference type="ARBA" id="ARBA00024471"/>
    </source>
</evidence>
<dbReference type="Pfam" id="PF00108">
    <property type="entry name" value="Thiolase_N"/>
    <property type="match status" value="1"/>
</dbReference>
<keyword evidence="8" id="KW-0808">Transferase</keyword>
<dbReference type="Gene3D" id="3.30.1050.10">
    <property type="entry name" value="SCP2 sterol-binding domain"/>
    <property type="match status" value="1"/>
</dbReference>
<dbReference type="AlphaFoldDB" id="G3PUT5"/>
<comment type="function">
    <text evidence="28">Mediates the transfer of all common phospholipids, cholesterol and gangliosides from the endoplasmic reticulum to the plasma membrane. May play a role in regulating steroidogenesis. Stimulates the microsomal conversion of 7-dehydrocholesterol to cholesterol. Also binds fatty acids and fatty acyl Coenzyme A (CoA) such as phytanoyl-CoA. Involved in the regulation phospholipid synthesis in endoplasmic reticulum enhancing the incorporation of exogenous fatty acid into glycerides. Seems to stimulate the rate-limiting step in phosphatidic acid formation mediated by GPAT3. Isoforms SCP2 and SCPx cooperate in peroxisomal oxidation of certain naturally occurring tetramethyl-branched fatty acyl-CoAs.</text>
</comment>
<dbReference type="InterPro" id="IPR036527">
    <property type="entry name" value="SCP2_sterol-bd_dom_sf"/>
</dbReference>
<reference evidence="42 43" key="1">
    <citation type="journal article" date="2021" name="G3 (Bethesda)">
        <title>Improved contiguity of the threespine stickleback genome using long-read sequencing.</title>
        <authorList>
            <person name="Nath S."/>
            <person name="Shaw D.E."/>
            <person name="White M.A."/>
        </authorList>
    </citation>
    <scope>NUCLEOTIDE SEQUENCE [LARGE SCALE GENOMIC DNA]</scope>
    <source>
        <strain evidence="42 43">Lake Benthic</strain>
    </source>
</reference>
<name>G3PUT5_GASAC</name>
<comment type="catalytic activity">
    <reaction evidence="17">
        <text>propanoyl-CoA + tetradecanoyl-CoA = 3-oxo-2-methylhexadecanoyl-CoA + CoA</text>
        <dbReference type="Rhea" id="RHEA:46344"/>
        <dbReference type="ChEBI" id="CHEBI:57287"/>
        <dbReference type="ChEBI" id="CHEBI:57385"/>
        <dbReference type="ChEBI" id="CHEBI:57392"/>
        <dbReference type="ChEBI" id="CHEBI:86042"/>
    </reaction>
    <physiologicalReaction direction="right-to-left" evidence="17">
        <dbReference type="Rhea" id="RHEA:46346"/>
    </physiologicalReaction>
</comment>
<dbReference type="Bgee" id="ENSGACG00000016189">
    <property type="expression patterns" value="Expressed in intestinal epithelial cell and 13 other cell types or tissues"/>
</dbReference>
<dbReference type="STRING" id="69293.ENSGACP00000021372"/>
<evidence type="ECO:0000256" key="21">
    <source>
        <dbReference type="ARBA" id="ARBA00030531"/>
    </source>
</evidence>
<evidence type="ECO:0000256" key="22">
    <source>
        <dbReference type="ARBA" id="ARBA00030851"/>
    </source>
</evidence>
<evidence type="ECO:0000256" key="2">
    <source>
        <dbReference type="ARBA" id="ARBA00004275"/>
    </source>
</evidence>
<evidence type="ECO:0000256" key="19">
    <source>
        <dbReference type="ARBA" id="ARBA00024514"/>
    </source>
</evidence>
<comment type="catalytic activity">
    <reaction evidence="30">
        <text>tetradecanoyl-CoA + acetyl-CoA = 3-oxohexadecanoyl-CoA + CoA</text>
        <dbReference type="Rhea" id="RHEA:18161"/>
        <dbReference type="ChEBI" id="CHEBI:57287"/>
        <dbReference type="ChEBI" id="CHEBI:57288"/>
        <dbReference type="ChEBI" id="CHEBI:57349"/>
        <dbReference type="ChEBI" id="CHEBI:57385"/>
        <dbReference type="EC" id="2.3.1.155"/>
    </reaction>
    <physiologicalReaction direction="right-to-left" evidence="30">
        <dbReference type="Rhea" id="RHEA:18163"/>
    </physiologicalReaction>
</comment>
<keyword evidence="13" id="KW-0576">Peroxisome</keyword>
<reference evidence="42" key="2">
    <citation type="submission" date="2025-08" db="UniProtKB">
        <authorList>
            <consortium name="Ensembl"/>
        </authorList>
    </citation>
    <scope>IDENTIFICATION</scope>
</reference>
<dbReference type="Ensembl" id="ENSGACT00000021413.2">
    <property type="protein sequence ID" value="ENSGACP00000021372.2"/>
    <property type="gene ID" value="ENSGACG00000016189.2"/>
</dbReference>
<evidence type="ECO:0000256" key="38">
    <source>
        <dbReference type="ARBA" id="ARBA00049542"/>
    </source>
</evidence>
<evidence type="ECO:0000256" key="1">
    <source>
        <dbReference type="ARBA" id="ARBA00004173"/>
    </source>
</evidence>
<evidence type="ECO:0000256" key="16">
    <source>
        <dbReference type="ARBA" id="ARBA00024073"/>
    </source>
</evidence>
<keyword evidence="12" id="KW-0496">Mitochondrion</keyword>
<keyword evidence="6" id="KW-0813">Transport</keyword>
<evidence type="ECO:0000256" key="37">
    <source>
        <dbReference type="ARBA" id="ARBA00049306"/>
    </source>
</evidence>
<dbReference type="InterPro" id="IPR016039">
    <property type="entry name" value="Thiolase-like"/>
</dbReference>
<dbReference type="eggNOG" id="KOG4170">
    <property type="taxonomic scope" value="Eukaryota"/>
</dbReference>
<evidence type="ECO:0000256" key="3">
    <source>
        <dbReference type="ARBA" id="ARBA00004496"/>
    </source>
</evidence>
<evidence type="ECO:0000256" key="15">
    <source>
        <dbReference type="ARBA" id="ARBA00024058"/>
    </source>
</evidence>
<evidence type="ECO:0000256" key="25">
    <source>
        <dbReference type="ARBA" id="ARBA00032093"/>
    </source>
</evidence>
<evidence type="ECO:0000256" key="5">
    <source>
        <dbReference type="ARBA" id="ARBA00014545"/>
    </source>
</evidence>
<evidence type="ECO:0000313" key="43">
    <source>
        <dbReference type="Proteomes" id="UP000007635"/>
    </source>
</evidence>
<dbReference type="Pfam" id="PF22691">
    <property type="entry name" value="Thiolase_C_1"/>
    <property type="match status" value="1"/>
</dbReference>